<feature type="compositionally biased region" description="Acidic residues" evidence="1">
    <location>
        <begin position="10"/>
        <end position="28"/>
    </location>
</feature>
<evidence type="ECO:0000313" key="2">
    <source>
        <dbReference type="EMBL" id="KOM41359.1"/>
    </source>
</evidence>
<sequence length="130" mass="14968">MKLKKTTLEKEEEVSSVLEPDEEEDEDVEKNPMKKSAEMVDKSPKVRNELVKVIEKSYITKSVKALKRSTKSRWFVLMTGSDEYNDPYTKSLPGKGYSGKKVSLRYGGWKGLLVVVVSWECFRWRGSIPM</sequence>
<dbReference type="Proteomes" id="UP000053144">
    <property type="component" value="Chromosome 4"/>
</dbReference>
<reference evidence="3" key="1">
    <citation type="journal article" date="2015" name="Proc. Natl. Acad. Sci. U.S.A.">
        <title>Genome sequencing of adzuki bean (Vigna angularis) provides insight into high starch and low fat accumulation and domestication.</title>
        <authorList>
            <person name="Yang K."/>
            <person name="Tian Z."/>
            <person name="Chen C."/>
            <person name="Luo L."/>
            <person name="Zhao B."/>
            <person name="Wang Z."/>
            <person name="Yu L."/>
            <person name="Li Y."/>
            <person name="Sun Y."/>
            <person name="Li W."/>
            <person name="Chen Y."/>
            <person name="Li Y."/>
            <person name="Zhang Y."/>
            <person name="Ai D."/>
            <person name="Zhao J."/>
            <person name="Shang C."/>
            <person name="Ma Y."/>
            <person name="Wu B."/>
            <person name="Wang M."/>
            <person name="Gao L."/>
            <person name="Sun D."/>
            <person name="Zhang P."/>
            <person name="Guo F."/>
            <person name="Wang W."/>
            <person name="Li Y."/>
            <person name="Wang J."/>
            <person name="Varshney R.K."/>
            <person name="Wang J."/>
            <person name="Ling H.Q."/>
            <person name="Wan P."/>
        </authorList>
    </citation>
    <scope>NUCLEOTIDE SEQUENCE</scope>
    <source>
        <strain evidence="3">cv. Jingnong 6</strain>
    </source>
</reference>
<organism evidence="2 3">
    <name type="scientific">Phaseolus angularis</name>
    <name type="common">Azuki bean</name>
    <name type="synonym">Vigna angularis</name>
    <dbReference type="NCBI Taxonomy" id="3914"/>
    <lineage>
        <taxon>Eukaryota</taxon>
        <taxon>Viridiplantae</taxon>
        <taxon>Streptophyta</taxon>
        <taxon>Embryophyta</taxon>
        <taxon>Tracheophyta</taxon>
        <taxon>Spermatophyta</taxon>
        <taxon>Magnoliopsida</taxon>
        <taxon>eudicotyledons</taxon>
        <taxon>Gunneridae</taxon>
        <taxon>Pentapetalae</taxon>
        <taxon>rosids</taxon>
        <taxon>fabids</taxon>
        <taxon>Fabales</taxon>
        <taxon>Fabaceae</taxon>
        <taxon>Papilionoideae</taxon>
        <taxon>50 kb inversion clade</taxon>
        <taxon>NPAAA clade</taxon>
        <taxon>indigoferoid/millettioid clade</taxon>
        <taxon>Phaseoleae</taxon>
        <taxon>Vigna</taxon>
    </lineage>
</organism>
<evidence type="ECO:0000256" key="1">
    <source>
        <dbReference type="SAM" id="MobiDB-lite"/>
    </source>
</evidence>
<protein>
    <submittedName>
        <fullName evidence="2">Uncharacterized protein</fullName>
    </submittedName>
</protein>
<gene>
    <name evidence="2" type="ORF">LR48_Vigan04g155700</name>
</gene>
<feature type="region of interest" description="Disordered" evidence="1">
    <location>
        <begin position="1"/>
        <end position="41"/>
    </location>
</feature>
<dbReference type="Gramene" id="KOM41359">
    <property type="protein sequence ID" value="KOM41359"/>
    <property type="gene ID" value="LR48_Vigan04g155700"/>
</dbReference>
<dbReference type="EMBL" id="CM003374">
    <property type="protein sequence ID" value="KOM41359.1"/>
    <property type="molecule type" value="Genomic_DNA"/>
</dbReference>
<feature type="compositionally biased region" description="Basic and acidic residues" evidence="1">
    <location>
        <begin position="29"/>
        <end position="41"/>
    </location>
</feature>
<accession>A0A0L9UFN4</accession>
<dbReference type="AlphaFoldDB" id="A0A0L9UFN4"/>
<evidence type="ECO:0000313" key="3">
    <source>
        <dbReference type="Proteomes" id="UP000053144"/>
    </source>
</evidence>
<proteinExistence type="predicted"/>
<name>A0A0L9UFN4_PHAAN</name>